<sequence>MKINTILIALSISGLTMACGSSSQEKSVQNIPSVKAEVITLSSELVPEQSKYSAKIESGQSIKLSTKLMGRIVKMNVDEGELVKKGQLLAVIDSEDLNAKKSQAHAAMKQAKAAFENASKDYERFQKLYEKKSASEKELEDMKTRWLASKAQLEAAEQMESEVNQYLKYSRLKAPYDGIVAKKFMDAGDLASPGMPILAISSDQNFEALAKVSEKDLSKFQQGNNVYVEIPSVKKVIEGKVKHVNYSNQYSGAQYLVTVDLNGSDNSILRSGMQAYVMMNDKASQKLMIPESAIVRKGQMEGVFIVSENNKAQLRWLRLGRKKGGKVEVISGLRSGEKIVESPSVKIKDGTPLSF</sequence>
<dbReference type="NCBIfam" id="TIGR01730">
    <property type="entry name" value="RND_mfp"/>
    <property type="match status" value="1"/>
</dbReference>
<feature type="chain" id="PRO_5041902709" evidence="3">
    <location>
        <begin position="19"/>
        <end position="355"/>
    </location>
</feature>
<feature type="domain" description="Multidrug resistance protein MdtA-like barrel-sandwich hybrid" evidence="4">
    <location>
        <begin position="64"/>
        <end position="195"/>
    </location>
</feature>
<feature type="signal peptide" evidence="3">
    <location>
        <begin position="1"/>
        <end position="18"/>
    </location>
</feature>
<dbReference type="RefSeq" id="WP_309941416.1">
    <property type="nucleotide sequence ID" value="NZ_AP025305.1"/>
</dbReference>
<gene>
    <name evidence="6" type="ORF">HNQ88_004071</name>
</gene>
<dbReference type="InterPro" id="IPR058625">
    <property type="entry name" value="MdtA-like_BSH"/>
</dbReference>
<dbReference type="Gene3D" id="2.40.50.100">
    <property type="match status" value="1"/>
</dbReference>
<dbReference type="Pfam" id="PF25989">
    <property type="entry name" value="YknX_C"/>
    <property type="match status" value="1"/>
</dbReference>
<keyword evidence="2" id="KW-0175">Coiled coil</keyword>
<dbReference type="EMBL" id="JAVDQD010000006">
    <property type="protein sequence ID" value="MDR6240995.1"/>
    <property type="molecule type" value="Genomic_DNA"/>
</dbReference>
<accession>A0AAE3XQV5</accession>
<dbReference type="AlphaFoldDB" id="A0AAE3XQV5"/>
<dbReference type="GO" id="GO:0015562">
    <property type="term" value="F:efflux transmembrane transporter activity"/>
    <property type="evidence" value="ECO:0007669"/>
    <property type="project" value="TreeGrafter"/>
</dbReference>
<dbReference type="Gene3D" id="1.10.287.470">
    <property type="entry name" value="Helix hairpin bin"/>
    <property type="match status" value="1"/>
</dbReference>
<evidence type="ECO:0000256" key="2">
    <source>
        <dbReference type="SAM" id="Coils"/>
    </source>
</evidence>
<name>A0AAE3XQV5_9BACT</name>
<evidence type="ECO:0000259" key="5">
    <source>
        <dbReference type="Pfam" id="PF25989"/>
    </source>
</evidence>
<dbReference type="Gene3D" id="2.40.420.20">
    <property type="match status" value="1"/>
</dbReference>
<dbReference type="Pfam" id="PF25917">
    <property type="entry name" value="BSH_RND"/>
    <property type="match status" value="1"/>
</dbReference>
<reference evidence="6" key="1">
    <citation type="submission" date="2023-07" db="EMBL/GenBank/DDBJ databases">
        <title>Genomic Encyclopedia of Type Strains, Phase IV (KMG-IV): sequencing the most valuable type-strain genomes for metagenomic binning, comparative biology and taxonomic classification.</title>
        <authorList>
            <person name="Goeker M."/>
        </authorList>
    </citation>
    <scope>NUCLEOTIDE SEQUENCE</scope>
    <source>
        <strain evidence="6">DSM 26174</strain>
    </source>
</reference>
<dbReference type="GO" id="GO:1990281">
    <property type="term" value="C:efflux pump complex"/>
    <property type="evidence" value="ECO:0007669"/>
    <property type="project" value="TreeGrafter"/>
</dbReference>
<evidence type="ECO:0000256" key="3">
    <source>
        <dbReference type="SAM" id="SignalP"/>
    </source>
</evidence>
<dbReference type="PANTHER" id="PTHR30469">
    <property type="entry name" value="MULTIDRUG RESISTANCE PROTEIN MDTA"/>
    <property type="match status" value="1"/>
</dbReference>
<dbReference type="InterPro" id="IPR006143">
    <property type="entry name" value="RND_pump_MFP"/>
</dbReference>
<dbReference type="SUPFAM" id="SSF111369">
    <property type="entry name" value="HlyD-like secretion proteins"/>
    <property type="match status" value="1"/>
</dbReference>
<dbReference type="Gene3D" id="2.40.30.170">
    <property type="match status" value="1"/>
</dbReference>
<dbReference type="PROSITE" id="PS51257">
    <property type="entry name" value="PROKAR_LIPOPROTEIN"/>
    <property type="match status" value="1"/>
</dbReference>
<comment type="caution">
    <text evidence="6">The sequence shown here is derived from an EMBL/GenBank/DDBJ whole genome shotgun (WGS) entry which is preliminary data.</text>
</comment>
<evidence type="ECO:0000313" key="6">
    <source>
        <dbReference type="EMBL" id="MDR6240995.1"/>
    </source>
</evidence>
<dbReference type="PANTHER" id="PTHR30469:SF15">
    <property type="entry name" value="HLYD FAMILY OF SECRETION PROTEINS"/>
    <property type="match status" value="1"/>
</dbReference>
<feature type="domain" description="YknX-like C-terminal permuted SH3-like" evidence="5">
    <location>
        <begin position="287"/>
        <end position="352"/>
    </location>
</feature>
<proteinExistence type="inferred from homology"/>
<evidence type="ECO:0000313" key="7">
    <source>
        <dbReference type="Proteomes" id="UP001185092"/>
    </source>
</evidence>
<evidence type="ECO:0000259" key="4">
    <source>
        <dbReference type="Pfam" id="PF25917"/>
    </source>
</evidence>
<protein>
    <submittedName>
        <fullName evidence="6">RND family efflux transporter MFP subunit</fullName>
    </submittedName>
</protein>
<dbReference type="Proteomes" id="UP001185092">
    <property type="component" value="Unassembled WGS sequence"/>
</dbReference>
<comment type="similarity">
    <text evidence="1">Belongs to the membrane fusion protein (MFP) (TC 8.A.1) family.</text>
</comment>
<dbReference type="InterPro" id="IPR058637">
    <property type="entry name" value="YknX-like_C"/>
</dbReference>
<keyword evidence="7" id="KW-1185">Reference proteome</keyword>
<keyword evidence="3" id="KW-0732">Signal</keyword>
<evidence type="ECO:0000256" key="1">
    <source>
        <dbReference type="ARBA" id="ARBA00009477"/>
    </source>
</evidence>
<organism evidence="6 7">
    <name type="scientific">Aureibacter tunicatorum</name>
    <dbReference type="NCBI Taxonomy" id="866807"/>
    <lineage>
        <taxon>Bacteria</taxon>
        <taxon>Pseudomonadati</taxon>
        <taxon>Bacteroidota</taxon>
        <taxon>Cytophagia</taxon>
        <taxon>Cytophagales</taxon>
        <taxon>Persicobacteraceae</taxon>
        <taxon>Aureibacter</taxon>
    </lineage>
</organism>
<feature type="coiled-coil region" evidence="2">
    <location>
        <begin position="94"/>
        <end position="145"/>
    </location>
</feature>